<keyword evidence="1" id="KW-0539">Nucleus</keyword>
<comment type="similarity">
    <text evidence="1">Belongs to the FHY3/FAR1 family.</text>
</comment>
<dbReference type="EMBL" id="JAVXUP010000655">
    <property type="protein sequence ID" value="KAK3023455.1"/>
    <property type="molecule type" value="Genomic_DNA"/>
</dbReference>
<evidence type="ECO:0000313" key="5">
    <source>
        <dbReference type="Proteomes" id="UP001188597"/>
    </source>
</evidence>
<dbReference type="InterPro" id="IPR031052">
    <property type="entry name" value="FHY3/FAR1"/>
</dbReference>
<evidence type="ECO:0000313" key="4">
    <source>
        <dbReference type="EMBL" id="KAK3023455.1"/>
    </source>
</evidence>
<evidence type="ECO:0000256" key="1">
    <source>
        <dbReference type="RuleBase" id="RU367018"/>
    </source>
</evidence>
<dbReference type="PANTHER" id="PTHR31669">
    <property type="entry name" value="PROTEIN FAR1-RELATED SEQUENCE 10-RELATED"/>
    <property type="match status" value="1"/>
</dbReference>
<dbReference type="AlphaFoldDB" id="A0AA88WD76"/>
<organism evidence="4 5">
    <name type="scientific">Escallonia herrerae</name>
    <dbReference type="NCBI Taxonomy" id="1293975"/>
    <lineage>
        <taxon>Eukaryota</taxon>
        <taxon>Viridiplantae</taxon>
        <taxon>Streptophyta</taxon>
        <taxon>Embryophyta</taxon>
        <taxon>Tracheophyta</taxon>
        <taxon>Spermatophyta</taxon>
        <taxon>Magnoliopsida</taxon>
        <taxon>eudicotyledons</taxon>
        <taxon>Gunneridae</taxon>
        <taxon>Pentapetalae</taxon>
        <taxon>asterids</taxon>
        <taxon>campanulids</taxon>
        <taxon>Escalloniales</taxon>
        <taxon>Escalloniaceae</taxon>
        <taxon>Escallonia</taxon>
    </lineage>
</organism>
<feature type="domain" description="GAG-pre-integrase" evidence="3">
    <location>
        <begin position="148"/>
        <end position="208"/>
    </location>
</feature>
<comment type="function">
    <text evidence="1">Putative transcription activator involved in regulating light control of development.</text>
</comment>
<accession>A0AA88WD76</accession>
<dbReference type="PANTHER" id="PTHR31669:SF304">
    <property type="entry name" value="PROTEIN FAR1-RELATED SEQUENCE"/>
    <property type="match status" value="1"/>
</dbReference>
<feature type="compositionally biased region" description="Polar residues" evidence="2">
    <location>
        <begin position="300"/>
        <end position="317"/>
    </location>
</feature>
<dbReference type="GO" id="GO:0005634">
    <property type="term" value="C:nucleus"/>
    <property type="evidence" value="ECO:0007669"/>
    <property type="project" value="UniProtKB-SubCell"/>
</dbReference>
<dbReference type="Proteomes" id="UP001188597">
    <property type="component" value="Unassembled WGS sequence"/>
</dbReference>
<feature type="region of interest" description="Disordered" evidence="2">
    <location>
        <begin position="238"/>
        <end position="263"/>
    </location>
</feature>
<protein>
    <recommendedName>
        <fullName evidence="1">Protein FAR1-RELATED SEQUENCE</fullName>
    </recommendedName>
</protein>
<dbReference type="Pfam" id="PF13976">
    <property type="entry name" value="gag_pre-integrs"/>
    <property type="match status" value="1"/>
</dbReference>
<evidence type="ECO:0000256" key="2">
    <source>
        <dbReference type="SAM" id="MobiDB-lite"/>
    </source>
</evidence>
<sequence>MKLCEEADVTPRQCSSIIHIERKNNIGKKCYGIIKHFQEKATWVELNEKYDLKENSWIQNMYNLWGNWAKSFIKDTFFVGMTTSGRSESIHSFFDGDWKYKMRLPKHDGMTVGWRVDSHMCPNRDWFATYRSFDGGKVLMRNDVTCKGSTVAGATTSSDIDSHTTKLWHMLLGHMSDKGMDVLSKQGLLGSKKIGKLDFCEHYVFGKQCRKEELIDVGKDHSVREKVELEVRAPDSLPIIPRNEEDDFHSIEENEEPQEKQYSIARNRSRREIQLSQKYRYADIVTYSLSMAESIELSNSDNNIDVTFETDQGSKKQQWNKEKSPTPVLTLQSTE</sequence>
<dbReference type="InterPro" id="IPR025724">
    <property type="entry name" value="GAG-pre-integrase_dom"/>
</dbReference>
<evidence type="ECO:0000259" key="3">
    <source>
        <dbReference type="Pfam" id="PF13976"/>
    </source>
</evidence>
<keyword evidence="5" id="KW-1185">Reference proteome</keyword>
<gene>
    <name evidence="4" type="ORF">RJ639_042667</name>
</gene>
<dbReference type="GO" id="GO:0006355">
    <property type="term" value="P:regulation of DNA-templated transcription"/>
    <property type="evidence" value="ECO:0007669"/>
    <property type="project" value="UniProtKB-UniRule"/>
</dbReference>
<keyword evidence="1" id="KW-0862">Zinc</keyword>
<reference evidence="4" key="1">
    <citation type="submission" date="2022-12" db="EMBL/GenBank/DDBJ databases">
        <title>Draft genome assemblies for two species of Escallonia (Escalloniales).</title>
        <authorList>
            <person name="Chanderbali A."/>
            <person name="Dervinis C."/>
            <person name="Anghel I."/>
            <person name="Soltis D."/>
            <person name="Soltis P."/>
            <person name="Zapata F."/>
        </authorList>
    </citation>
    <scope>NUCLEOTIDE SEQUENCE</scope>
    <source>
        <strain evidence="4">UCBG64.0493</strain>
        <tissue evidence="4">Leaf</tissue>
    </source>
</reference>
<proteinExistence type="inferred from homology"/>
<comment type="subcellular location">
    <subcellularLocation>
        <location evidence="1">Nucleus</location>
    </subcellularLocation>
</comment>
<dbReference type="GO" id="GO:0008270">
    <property type="term" value="F:zinc ion binding"/>
    <property type="evidence" value="ECO:0007669"/>
    <property type="project" value="UniProtKB-UniRule"/>
</dbReference>
<name>A0AA88WD76_9ASTE</name>
<keyword evidence="1" id="KW-0479">Metal-binding</keyword>
<keyword evidence="1" id="KW-0863">Zinc-finger</keyword>
<comment type="caution">
    <text evidence="4">The sequence shown here is derived from an EMBL/GenBank/DDBJ whole genome shotgun (WGS) entry which is preliminary data.</text>
</comment>
<feature type="region of interest" description="Disordered" evidence="2">
    <location>
        <begin position="300"/>
        <end position="335"/>
    </location>
</feature>